<feature type="compositionally biased region" description="Basic and acidic residues" evidence="2">
    <location>
        <begin position="283"/>
        <end position="308"/>
    </location>
</feature>
<feature type="region of interest" description="Disordered" evidence="2">
    <location>
        <begin position="99"/>
        <end position="165"/>
    </location>
</feature>
<feature type="compositionally biased region" description="Basic and acidic residues" evidence="2">
    <location>
        <begin position="102"/>
        <end position="116"/>
    </location>
</feature>
<proteinExistence type="inferred from homology"/>
<name>A0A0L9TXJ6_PHAAN</name>
<dbReference type="Pfam" id="PF04884">
    <property type="entry name" value="UVB_sens_prot"/>
    <property type="match status" value="2"/>
</dbReference>
<dbReference type="AlphaFoldDB" id="A0A0L9TXJ6"/>
<gene>
    <name evidence="5" type="ORF">LR48_Vigan02g137600</name>
</gene>
<organism evidence="5 6">
    <name type="scientific">Phaseolus angularis</name>
    <name type="common">Azuki bean</name>
    <name type="synonym">Vigna angularis</name>
    <dbReference type="NCBI Taxonomy" id="3914"/>
    <lineage>
        <taxon>Eukaryota</taxon>
        <taxon>Viridiplantae</taxon>
        <taxon>Streptophyta</taxon>
        <taxon>Embryophyta</taxon>
        <taxon>Tracheophyta</taxon>
        <taxon>Spermatophyta</taxon>
        <taxon>Magnoliopsida</taxon>
        <taxon>eudicotyledons</taxon>
        <taxon>Gunneridae</taxon>
        <taxon>Pentapetalae</taxon>
        <taxon>rosids</taxon>
        <taxon>fabids</taxon>
        <taxon>Fabales</taxon>
        <taxon>Fabaceae</taxon>
        <taxon>Papilionoideae</taxon>
        <taxon>50 kb inversion clade</taxon>
        <taxon>NPAAA clade</taxon>
        <taxon>indigoferoid/millettioid clade</taxon>
        <taxon>Phaseoleae</taxon>
        <taxon>Vigna</taxon>
    </lineage>
</organism>
<dbReference type="GO" id="GO:0009926">
    <property type="term" value="P:auxin polar transport"/>
    <property type="evidence" value="ECO:0007669"/>
    <property type="project" value="TreeGrafter"/>
</dbReference>
<dbReference type="GO" id="GO:0010224">
    <property type="term" value="P:response to UV-B"/>
    <property type="evidence" value="ECO:0007669"/>
    <property type="project" value="TreeGrafter"/>
</dbReference>
<evidence type="ECO:0000256" key="1">
    <source>
        <dbReference type="ARBA" id="ARBA00007558"/>
    </source>
</evidence>
<feature type="non-terminal residue" evidence="5">
    <location>
        <position position="1"/>
    </location>
</feature>
<evidence type="ECO:0000256" key="2">
    <source>
        <dbReference type="SAM" id="MobiDB-lite"/>
    </source>
</evidence>
<dbReference type="EMBL" id="CM003372">
    <property type="protein sequence ID" value="KOM35226.1"/>
    <property type="molecule type" value="Genomic_DNA"/>
</dbReference>
<feature type="domain" description="Root UVB sensitive protein C-terminal" evidence="4">
    <location>
        <begin position="448"/>
        <end position="576"/>
    </location>
</feature>
<feature type="domain" description="Protein root UVB sensitive/RUS" evidence="3">
    <location>
        <begin position="53"/>
        <end position="100"/>
    </location>
</feature>
<comment type="similarity">
    <text evidence="1">Belongs to the RUS1 family.</text>
</comment>
<dbReference type="InterPro" id="IPR054549">
    <property type="entry name" value="UVB_sens_RUS_dom"/>
</dbReference>
<sequence>EKLKIWKKKADKECESPPVLWFETSVSVCRRFQFEPHGQLSVTTIGDSRPLYHKIVDSFLNKFFPSGYPYSVNEGYLRYTQFRALQHTASAALSVLSTQNEGADRGATTDRSRAAEQSDEIEDQSTWGRTSGQWTQSEADRYNSSRSRFAKRSEDIEDQSSWRRTSGKWTQCEADRYKTGQSRVVEWSEVKRNIPGEVAERSEIELDLKQTELSTLSAGGPIQPKAMELHGSIDKEPNGINIVGREPNGIKIVGIEPNGRRGLLDPNVRRPEPNVRGLTEPNGRGRREANGRGLPDPHGRGLTDQNGRGREELNGLIATSLLFAAGLRPTPAQATAVSWILKDGMQHLGNLICSNLGARMDSEPKRWRILADVLYDIGTGLEVLSPLCPQLFLEMAGLGNFAKLVVGPLLSFIHIYSVTEEMRATPVNTLNPQRTALIVADFLKAGNVSSPADLRYREDLLFPRKLIEDAGNVRVGRALHKAIKPSKLLESKQVFPGEKFLLNGDNRCIDMVLEKDAIGEDALRGWLVAAYSVQFDKSSHDLSNSTLLQAYEKMNEVFPVFLKELECKGWHTDRFLDGSGSRFAL</sequence>
<evidence type="ECO:0000313" key="5">
    <source>
        <dbReference type="EMBL" id="KOM35226.1"/>
    </source>
</evidence>
<dbReference type="InterPro" id="IPR055412">
    <property type="entry name" value="UVB_sens_C"/>
</dbReference>
<dbReference type="InterPro" id="IPR006968">
    <property type="entry name" value="RUS_fam"/>
</dbReference>
<feature type="compositionally biased region" description="Polar residues" evidence="2">
    <location>
        <begin position="124"/>
        <end position="137"/>
    </location>
</feature>
<evidence type="ECO:0000259" key="4">
    <source>
        <dbReference type="Pfam" id="PF24160"/>
    </source>
</evidence>
<feature type="compositionally biased region" description="Basic and acidic residues" evidence="2">
    <location>
        <begin position="263"/>
        <end position="273"/>
    </location>
</feature>
<protein>
    <submittedName>
        <fullName evidence="5">Uncharacterized protein</fullName>
    </submittedName>
</protein>
<feature type="domain" description="Protein root UVB sensitive/RUS" evidence="3">
    <location>
        <begin position="318"/>
        <end position="407"/>
    </location>
</feature>
<dbReference type="PANTHER" id="PTHR12770">
    <property type="entry name" value="RUS1 FAMILY PROTEIN C16ORF58"/>
    <property type="match status" value="1"/>
</dbReference>
<feature type="region of interest" description="Disordered" evidence="2">
    <location>
        <begin position="263"/>
        <end position="308"/>
    </location>
</feature>
<dbReference type="Proteomes" id="UP000053144">
    <property type="component" value="Chromosome 2"/>
</dbReference>
<dbReference type="PANTHER" id="PTHR12770:SF5">
    <property type="entry name" value="PROTEIN ROOT UVB SENSITIVE 2, CHLOROPLASTIC"/>
    <property type="match status" value="1"/>
</dbReference>
<reference evidence="6" key="1">
    <citation type="journal article" date="2015" name="Proc. Natl. Acad. Sci. U.S.A.">
        <title>Genome sequencing of adzuki bean (Vigna angularis) provides insight into high starch and low fat accumulation and domestication.</title>
        <authorList>
            <person name="Yang K."/>
            <person name="Tian Z."/>
            <person name="Chen C."/>
            <person name="Luo L."/>
            <person name="Zhao B."/>
            <person name="Wang Z."/>
            <person name="Yu L."/>
            <person name="Li Y."/>
            <person name="Sun Y."/>
            <person name="Li W."/>
            <person name="Chen Y."/>
            <person name="Li Y."/>
            <person name="Zhang Y."/>
            <person name="Ai D."/>
            <person name="Zhao J."/>
            <person name="Shang C."/>
            <person name="Ma Y."/>
            <person name="Wu B."/>
            <person name="Wang M."/>
            <person name="Gao L."/>
            <person name="Sun D."/>
            <person name="Zhang P."/>
            <person name="Guo F."/>
            <person name="Wang W."/>
            <person name="Li Y."/>
            <person name="Wang J."/>
            <person name="Varshney R.K."/>
            <person name="Wang J."/>
            <person name="Ling H.Q."/>
            <person name="Wan P."/>
        </authorList>
    </citation>
    <scope>NUCLEOTIDE SEQUENCE</scope>
    <source>
        <strain evidence="6">cv. Jingnong 6</strain>
    </source>
</reference>
<dbReference type="OMA" id="NRCIDMV"/>
<evidence type="ECO:0000259" key="3">
    <source>
        <dbReference type="Pfam" id="PF04884"/>
    </source>
</evidence>
<dbReference type="Gramene" id="KOM35226">
    <property type="protein sequence ID" value="KOM35226"/>
    <property type="gene ID" value="LR48_Vigan02g137600"/>
</dbReference>
<evidence type="ECO:0000313" key="6">
    <source>
        <dbReference type="Proteomes" id="UP000053144"/>
    </source>
</evidence>
<accession>A0A0L9TXJ6</accession>
<dbReference type="Pfam" id="PF24160">
    <property type="entry name" value="UVB_sens_C"/>
    <property type="match status" value="1"/>
</dbReference>
<dbReference type="GO" id="GO:0009941">
    <property type="term" value="C:chloroplast envelope"/>
    <property type="evidence" value="ECO:0007669"/>
    <property type="project" value="TreeGrafter"/>
</dbReference>